<keyword evidence="4" id="KW-1185">Reference proteome</keyword>
<evidence type="ECO:0000313" key="3">
    <source>
        <dbReference type="EMBL" id="EQC40587.1"/>
    </source>
</evidence>
<evidence type="ECO:0000256" key="1">
    <source>
        <dbReference type="SAM" id="Coils"/>
    </source>
</evidence>
<dbReference type="STRING" id="1156394.T0SCM5"/>
<keyword evidence="1" id="KW-0175">Coiled coil</keyword>
<gene>
    <name evidence="3" type="ORF">SDRG_02475</name>
</gene>
<dbReference type="OMA" id="MWTINLE"/>
<dbReference type="GeneID" id="19943202"/>
<sequence>MWTINLEPEAPRTRLVLSPCPYCQEQFGTASLPIHVKRCRALYVAPTPEVPEVVQAKSRSIPSLQAMCTQMILGNLHITCFSGLFTQPAHQAALIASLPETVLQQILMHIVYEHQNRTKRYEKHKAKLRLVKDNCAALEATCAQVHGLRKEVDRLQRVIEARDAQHAKTRTAASELRAEVQRLQQENARVAKINQQQQVQLQRKACLKPPTTTSTARDRAKPAVRQTTARAPVVKPPPRRSGSGIPYPSSLPSRYAKDLDDATRGLCHIKLI</sequence>
<accession>T0SCM5</accession>
<dbReference type="eggNOG" id="ENOG502S5X3">
    <property type="taxonomic scope" value="Eukaryota"/>
</dbReference>
<proteinExistence type="predicted"/>
<name>T0SCM5_SAPDV</name>
<dbReference type="VEuPathDB" id="FungiDB:SDRG_02475"/>
<organism evidence="3 4">
    <name type="scientific">Saprolegnia diclina (strain VS20)</name>
    <dbReference type="NCBI Taxonomy" id="1156394"/>
    <lineage>
        <taxon>Eukaryota</taxon>
        <taxon>Sar</taxon>
        <taxon>Stramenopiles</taxon>
        <taxon>Oomycota</taxon>
        <taxon>Saprolegniomycetes</taxon>
        <taxon>Saprolegniales</taxon>
        <taxon>Saprolegniaceae</taxon>
        <taxon>Saprolegnia</taxon>
    </lineage>
</organism>
<dbReference type="InParanoid" id="T0SCM5"/>
<dbReference type="AlphaFoldDB" id="T0SCM5"/>
<dbReference type="Proteomes" id="UP000030762">
    <property type="component" value="Unassembled WGS sequence"/>
</dbReference>
<protein>
    <submittedName>
        <fullName evidence="3">Uncharacterized protein</fullName>
    </submittedName>
</protein>
<dbReference type="OrthoDB" id="109290at2759"/>
<dbReference type="RefSeq" id="XP_008606286.1">
    <property type="nucleotide sequence ID" value="XM_008608064.1"/>
</dbReference>
<evidence type="ECO:0000256" key="2">
    <source>
        <dbReference type="SAM" id="MobiDB-lite"/>
    </source>
</evidence>
<feature type="coiled-coil region" evidence="1">
    <location>
        <begin position="166"/>
        <end position="200"/>
    </location>
</feature>
<reference evidence="3 4" key="1">
    <citation type="submission" date="2012-04" db="EMBL/GenBank/DDBJ databases">
        <title>The Genome Sequence of Saprolegnia declina VS20.</title>
        <authorList>
            <consortium name="The Broad Institute Genome Sequencing Platform"/>
            <person name="Russ C."/>
            <person name="Nusbaum C."/>
            <person name="Tyler B."/>
            <person name="van West P."/>
            <person name="Dieguez-Uribeondo J."/>
            <person name="de Bruijn I."/>
            <person name="Tripathy S."/>
            <person name="Jiang R."/>
            <person name="Young S.K."/>
            <person name="Zeng Q."/>
            <person name="Gargeya S."/>
            <person name="Fitzgerald M."/>
            <person name="Haas B."/>
            <person name="Abouelleil A."/>
            <person name="Alvarado L."/>
            <person name="Arachchi H.M."/>
            <person name="Berlin A."/>
            <person name="Chapman S.B."/>
            <person name="Goldberg J."/>
            <person name="Griggs A."/>
            <person name="Gujja S."/>
            <person name="Hansen M."/>
            <person name="Howarth C."/>
            <person name="Imamovic A."/>
            <person name="Larimer J."/>
            <person name="McCowen C."/>
            <person name="Montmayeur A."/>
            <person name="Murphy C."/>
            <person name="Neiman D."/>
            <person name="Pearson M."/>
            <person name="Priest M."/>
            <person name="Roberts A."/>
            <person name="Saif S."/>
            <person name="Shea T."/>
            <person name="Sisk P."/>
            <person name="Sykes S."/>
            <person name="Wortman J."/>
            <person name="Nusbaum C."/>
            <person name="Birren B."/>
        </authorList>
    </citation>
    <scope>NUCLEOTIDE SEQUENCE [LARGE SCALE GENOMIC DNA]</scope>
    <source>
        <strain evidence="3 4">VS20</strain>
    </source>
</reference>
<feature type="region of interest" description="Disordered" evidence="2">
    <location>
        <begin position="208"/>
        <end position="252"/>
    </location>
</feature>
<dbReference type="EMBL" id="JH767136">
    <property type="protein sequence ID" value="EQC40587.1"/>
    <property type="molecule type" value="Genomic_DNA"/>
</dbReference>
<evidence type="ECO:0000313" key="4">
    <source>
        <dbReference type="Proteomes" id="UP000030762"/>
    </source>
</evidence>